<reference evidence="3 4" key="1">
    <citation type="journal article" date="2002" name="Nature">
        <title>Genome sequence of the plant pathogen Ralstonia solanacearum.</title>
        <authorList>
            <person name="Salanoubat M."/>
            <person name="Genin S."/>
            <person name="Artiguenave F."/>
            <person name="Gouzy J."/>
            <person name="Mangenot S."/>
            <person name="Arlat M."/>
            <person name="Billault A."/>
            <person name="Brottier P."/>
            <person name="Camus J.C."/>
            <person name="Cattolico L."/>
            <person name="Chandler M."/>
            <person name="Choisne N."/>
            <person name="Claudel-Renard C."/>
            <person name="Cunnac S."/>
            <person name="Demange N."/>
            <person name="Gaspin C."/>
            <person name="Lavie M."/>
            <person name="Moisan A."/>
            <person name="Robert C."/>
            <person name="Saurin W."/>
            <person name="Schiex T."/>
            <person name="Siguier P."/>
            <person name="Thebault P."/>
            <person name="Whalen M."/>
            <person name="Wincker P."/>
            <person name="Levy M."/>
            <person name="Weissenbach J."/>
            <person name="Boucher C.A."/>
        </authorList>
    </citation>
    <scope>NUCLEOTIDE SEQUENCE [LARGE SCALE GENOMIC DNA]</scope>
    <source>
        <strain evidence="4">ATCC BAA-1114 / GMI1000</strain>
    </source>
</reference>
<dbReference type="eggNOG" id="COG0863">
    <property type="taxonomic scope" value="Bacteria"/>
</dbReference>
<evidence type="ECO:0000256" key="1">
    <source>
        <dbReference type="ARBA" id="ARBA00022603"/>
    </source>
</evidence>
<gene>
    <name evidence="3" type="ordered locus">RSc1911</name>
</gene>
<keyword evidence="4" id="KW-1185">Reference proteome</keyword>
<dbReference type="EMBL" id="AL646052">
    <property type="protein sequence ID" value="CAD15613.1"/>
    <property type="molecule type" value="Genomic_DNA"/>
</dbReference>
<dbReference type="HOGENOM" id="CLU_2059470_0_0_4"/>
<dbReference type="InterPro" id="IPR029063">
    <property type="entry name" value="SAM-dependent_MTases_sf"/>
</dbReference>
<keyword evidence="1 3" id="KW-0489">Methyltransferase</keyword>
<dbReference type="InterPro" id="IPR001091">
    <property type="entry name" value="RM_Methyltransferase"/>
</dbReference>
<evidence type="ECO:0000313" key="4">
    <source>
        <dbReference type="Proteomes" id="UP000001436"/>
    </source>
</evidence>
<evidence type="ECO:0000256" key="2">
    <source>
        <dbReference type="ARBA" id="ARBA00022679"/>
    </source>
</evidence>
<dbReference type="PRINTS" id="PR00508">
    <property type="entry name" value="S21N4MTFRASE"/>
</dbReference>
<organism evidence="3 4">
    <name type="scientific">Ralstonia nicotianae (strain ATCC BAA-1114 / GMI1000)</name>
    <name type="common">Ralstonia solanacearum</name>
    <dbReference type="NCBI Taxonomy" id="267608"/>
    <lineage>
        <taxon>Bacteria</taxon>
        <taxon>Pseudomonadati</taxon>
        <taxon>Pseudomonadota</taxon>
        <taxon>Betaproteobacteria</taxon>
        <taxon>Burkholderiales</taxon>
        <taxon>Burkholderiaceae</taxon>
        <taxon>Ralstonia</taxon>
        <taxon>Ralstonia solanacearum species complex</taxon>
    </lineage>
</organism>
<keyword evidence="2 3" id="KW-0808">Transferase</keyword>
<accession>Q8XY52</accession>
<dbReference type="Proteomes" id="UP000001436">
    <property type="component" value="Chromosome"/>
</dbReference>
<dbReference type="SUPFAM" id="SSF53335">
    <property type="entry name" value="S-adenosyl-L-methionine-dependent methyltransferases"/>
    <property type="match status" value="1"/>
</dbReference>
<dbReference type="GO" id="GO:0032259">
    <property type="term" value="P:methylation"/>
    <property type="evidence" value="ECO:0007669"/>
    <property type="project" value="UniProtKB-KW"/>
</dbReference>
<name>Q8XY52_RALN1</name>
<sequence>MTLVAGCAVLWWGNGQTDRRCLPKRDMAEKPIGLAREVMYLVTTGSVVCDPFAGSRALLVAAKEARHQWMGCELWLVNLDIAMARVEPALLVTASQRSEFKKIHKRSHSRFPRLPLMAL</sequence>
<protein>
    <submittedName>
        <fullName evidence="3">Dna-methyltransferase protein</fullName>
        <ecNumber evidence="3">2.1.1.-</ecNumber>
    </submittedName>
</protein>
<dbReference type="EC" id="2.1.1.-" evidence="3"/>
<dbReference type="AlphaFoldDB" id="Q8XY52"/>
<dbReference type="KEGG" id="rso:RSc1911"/>
<dbReference type="STRING" id="267608.RSc1911"/>
<dbReference type="EnsemblBacteria" id="CAD15613">
    <property type="protein sequence ID" value="CAD15613"/>
    <property type="gene ID" value="RSc1911"/>
</dbReference>
<evidence type="ECO:0000313" key="3">
    <source>
        <dbReference type="EMBL" id="CAD15613.1"/>
    </source>
</evidence>
<dbReference type="GO" id="GO:0003677">
    <property type="term" value="F:DNA binding"/>
    <property type="evidence" value="ECO:0007669"/>
    <property type="project" value="InterPro"/>
</dbReference>
<proteinExistence type="predicted"/>
<dbReference type="Gene3D" id="3.40.50.150">
    <property type="entry name" value="Vaccinia Virus protein VP39"/>
    <property type="match status" value="1"/>
</dbReference>
<dbReference type="GO" id="GO:0008170">
    <property type="term" value="F:N-methyltransferase activity"/>
    <property type="evidence" value="ECO:0007669"/>
    <property type="project" value="InterPro"/>
</dbReference>